<name>A0AAU1U3Q2_9ACTN</name>
<accession>A0AAU1U3Q2</accession>
<evidence type="ECO:0000313" key="1">
    <source>
        <dbReference type="EMBL" id="WTS11371.1"/>
    </source>
</evidence>
<dbReference type="EMBL" id="CP108195">
    <property type="protein sequence ID" value="WTS11371.1"/>
    <property type="molecule type" value="Genomic_DNA"/>
</dbReference>
<protein>
    <recommendedName>
        <fullName evidence="2">Nuclear transport factor 2 family protein</fullName>
    </recommendedName>
</protein>
<dbReference type="SUPFAM" id="SSF54427">
    <property type="entry name" value="NTF2-like"/>
    <property type="match status" value="1"/>
</dbReference>
<organism evidence="1">
    <name type="scientific">Streptomyces sp. NBC_00119</name>
    <dbReference type="NCBI Taxonomy" id="2975659"/>
    <lineage>
        <taxon>Bacteria</taxon>
        <taxon>Bacillati</taxon>
        <taxon>Actinomycetota</taxon>
        <taxon>Actinomycetes</taxon>
        <taxon>Kitasatosporales</taxon>
        <taxon>Streptomycetaceae</taxon>
        <taxon>Streptomyces</taxon>
    </lineage>
</organism>
<gene>
    <name evidence="1" type="ORF">OHU69_10015</name>
</gene>
<sequence>MNDIEADIEADIDDYLARYAGTLTSYDAQAAADLWGSPGMILNDQQGAGVLESREAMASGLEQSYPLYRKLGLASVGYERLSHDQLSDTIFLVRVRWLFYDKDGNQMTDSLASYILRRGDEGLRAFVCVPADDAEKLQALATEKGVSLFEETP</sequence>
<evidence type="ECO:0008006" key="2">
    <source>
        <dbReference type="Google" id="ProtNLM"/>
    </source>
</evidence>
<dbReference type="InterPro" id="IPR032710">
    <property type="entry name" value="NTF2-like_dom_sf"/>
</dbReference>
<dbReference type="AlphaFoldDB" id="A0AAU1U3Q2"/>
<reference evidence="1" key="1">
    <citation type="submission" date="2022-10" db="EMBL/GenBank/DDBJ databases">
        <title>The complete genomes of actinobacterial strains from the NBC collection.</title>
        <authorList>
            <person name="Joergensen T.S."/>
            <person name="Alvarez Arevalo M."/>
            <person name="Sterndorff E.B."/>
            <person name="Faurdal D."/>
            <person name="Vuksanovic O."/>
            <person name="Mourched A.-S."/>
            <person name="Charusanti P."/>
            <person name="Shaw S."/>
            <person name="Blin K."/>
            <person name="Weber T."/>
        </authorList>
    </citation>
    <scope>NUCLEOTIDE SEQUENCE</scope>
    <source>
        <strain evidence="1">NBC_00119</strain>
    </source>
</reference>
<proteinExistence type="predicted"/>